<dbReference type="Proteomes" id="UP000249046">
    <property type="component" value="Unassembled WGS sequence"/>
</dbReference>
<evidence type="ECO:0000256" key="2">
    <source>
        <dbReference type="ARBA" id="ARBA00022801"/>
    </source>
</evidence>
<dbReference type="InterPro" id="IPR003961">
    <property type="entry name" value="FN3_dom"/>
</dbReference>
<dbReference type="InterPro" id="IPR008979">
    <property type="entry name" value="Galactose-bd-like_sf"/>
</dbReference>
<gene>
    <name evidence="7" type="ORF">DI564_08170</name>
</gene>
<evidence type="ECO:0000256" key="4">
    <source>
        <dbReference type="SAM" id="SignalP"/>
    </source>
</evidence>
<organism evidence="7 8">
    <name type="scientific">Rhodanobacter denitrificans</name>
    <dbReference type="NCBI Taxonomy" id="666685"/>
    <lineage>
        <taxon>Bacteria</taxon>
        <taxon>Pseudomonadati</taxon>
        <taxon>Pseudomonadota</taxon>
        <taxon>Gammaproteobacteria</taxon>
        <taxon>Lysobacterales</taxon>
        <taxon>Rhodanobacteraceae</taxon>
        <taxon>Rhodanobacter</taxon>
    </lineage>
</organism>
<feature type="region of interest" description="Disordered" evidence="3">
    <location>
        <begin position="1165"/>
        <end position="1260"/>
    </location>
</feature>
<name>A0A2W5KMF2_9GAMM</name>
<evidence type="ECO:0000256" key="1">
    <source>
        <dbReference type="ARBA" id="ARBA00022670"/>
    </source>
</evidence>
<feature type="chain" id="PRO_5016035724" description="P/Homo B domain-containing protein" evidence="4">
    <location>
        <begin position="18"/>
        <end position="1382"/>
    </location>
</feature>
<dbReference type="InterPro" id="IPR013783">
    <property type="entry name" value="Ig-like_fold"/>
</dbReference>
<feature type="domain" description="Fibronectin type-III" evidence="5">
    <location>
        <begin position="803"/>
        <end position="895"/>
    </location>
</feature>
<reference evidence="7 8" key="1">
    <citation type="submission" date="2017-08" db="EMBL/GenBank/DDBJ databases">
        <title>Infants hospitalized years apart are colonized by the same room-sourced microbial strains.</title>
        <authorList>
            <person name="Brooks B."/>
            <person name="Olm M.R."/>
            <person name="Firek B.A."/>
            <person name="Baker R."/>
            <person name="Thomas B.C."/>
            <person name="Morowitz M.J."/>
            <person name="Banfield J.F."/>
        </authorList>
    </citation>
    <scope>NUCLEOTIDE SEQUENCE [LARGE SCALE GENOMIC DNA]</scope>
    <source>
        <strain evidence="7">S2_005_003_R2_42</strain>
    </source>
</reference>
<keyword evidence="4" id="KW-0732">Signal</keyword>
<dbReference type="GO" id="GO:0004252">
    <property type="term" value="F:serine-type endopeptidase activity"/>
    <property type="evidence" value="ECO:0007669"/>
    <property type="project" value="InterPro"/>
</dbReference>
<sequence>MAAIAALLAFVALPVPAIQPYDPSQADPASEAAYRVPALQVHDAALDVTPSLGLDAARDAQLQSRLATFSQRYGHDWEVRWDTRGDRPNLIQGSGIALIPGRGNALAPAAFGVAAAAALDRDRVAAEGLRFVGEVADLLGTHGLDLRLDEERSVAFGDGNPRWFLEYAQYHQGVRVDGAFVFVRIAHGNVVQFGAERIADVAIDARPSLTRDAAFAAAWHALGFPAGTRLAETVEAGTLAIYPTRPDGEAPGDAYAGVRGGGYRHVLAWRHVFRVEGNPSTWQVLTDAHSGRLIDVRDLNVYVDATVSGGVYATTNTDPELVVPFPFTAVTNNGSKITDTDGVYDYSGGTASSTLNGRYFRMSDSCGSISLSNTSTGNLAFGSGSGTDCATPGIGGAGNTHASRSGFYHLTRINEKARAILPSNTWLQSTVTANMNLNQTCNAYWSGGTLNFFKSGGGCSNTGEIAAVFLHEWGHGLDSNTGGAANEYGSGEAVGDTFAFLETRDSCIGPNFRPGGLCHNCTSCTGVRDVGDFSLLGTRTLATPANVTASSGINCGAYIGLTGVACPYVASNGSAYRGPMGYEGHCESYIASSANWDLTHMLVDAHGEEAGWQQMDQIWYASLTPSKSAYQVQSGGQCNPSATVNGCGATNWYTVFIAADDDDGNLANGTPNACRIWDAFNAHGIACGTRPACTAGTPDFSLGVTPPTQAVCAGSAASYTIQIGAQSGFSNPVSLAASGLPGAATASFSPNPVAPGASSTLTVTTGASTPAGSHTITIAGSASGSSGHSAQATLTVSTALSAAPTLLTPANGATAVASPVTLTWSAVAGATAYTVEIATDAGFGTIVTSAPGITGTSYIAPSLNPGTTYYWRVRASNGCGNGPLSSVSSFATASLACIEPALAIPDANASGVNSTISVSDASVLAGVRLHIRSTHTYPGDLKFTLSRNGTSVLAIDRPGVPASTFGCGTPNIDVVLDDAAANPVENACAGSAPGIAGTLRPNNPLDSAFAGQAFAGTWTLNVSDNASGDTGSLTRWCLEPTFAAPTSYTVGGSVSGLAGSGLTLRLNGGAPLAIGGNGSFTFPTPLAGGSTYAVTVEDQPAGPSQTCTVSGGSGTVGSGNVTSVAVTCTTRTFPVGGMVSGLAGSGLTLRLNGGAPLAIGSNGAFTFPTQAERPQPDLHGHRRQRHGRRRRGHEHRRRLHDADIPGRRHGQRPARQRADAATQRRRAAGDRRQRCLHVPDPGRQRRRLCRPSGPSQTCTVTAGSGTVGDGAVTNIAVACTTRTFSVGGTVSGLLGQGFTLRLNGGAPLAIGSDGAFTFPTVVASGGSYAVTVGAQPTGPAQTCTITGDSGTVAAADVTDVAVVCRTDVTDRLFADDFEADGG</sequence>
<comment type="caution">
    <text evidence="7">The sequence shown here is derived from an EMBL/GenBank/DDBJ whole genome shotgun (WGS) entry which is preliminary data.</text>
</comment>
<dbReference type="SUPFAM" id="SSF55486">
    <property type="entry name" value="Metalloproteases ('zincins'), catalytic domain"/>
    <property type="match status" value="1"/>
</dbReference>
<dbReference type="InterPro" id="IPR036116">
    <property type="entry name" value="FN3_sf"/>
</dbReference>
<keyword evidence="2" id="KW-0378">Hydrolase</keyword>
<protein>
    <recommendedName>
        <fullName evidence="9">P/Homo B domain-containing protein</fullName>
    </recommendedName>
</protein>
<feature type="domain" description="P/Homo B" evidence="6">
    <location>
        <begin position="887"/>
        <end position="1047"/>
    </location>
</feature>
<dbReference type="PROSITE" id="PS51829">
    <property type="entry name" value="P_HOMO_B"/>
    <property type="match status" value="1"/>
</dbReference>
<evidence type="ECO:0000313" key="8">
    <source>
        <dbReference type="Proteomes" id="UP000249046"/>
    </source>
</evidence>
<dbReference type="InterPro" id="IPR002884">
    <property type="entry name" value="P_dom"/>
</dbReference>
<dbReference type="CDD" id="cd00063">
    <property type="entry name" value="FN3"/>
    <property type="match status" value="1"/>
</dbReference>
<evidence type="ECO:0000256" key="3">
    <source>
        <dbReference type="SAM" id="MobiDB-lite"/>
    </source>
</evidence>
<dbReference type="SUPFAM" id="SSF49265">
    <property type="entry name" value="Fibronectin type III"/>
    <property type="match status" value="1"/>
</dbReference>
<dbReference type="SMART" id="SM00060">
    <property type="entry name" value="FN3"/>
    <property type="match status" value="1"/>
</dbReference>
<dbReference type="Gene3D" id="2.60.120.260">
    <property type="entry name" value="Galactose-binding domain-like"/>
    <property type="match status" value="1"/>
</dbReference>
<evidence type="ECO:0000313" key="7">
    <source>
        <dbReference type="EMBL" id="PZQ16588.1"/>
    </source>
</evidence>
<dbReference type="Pfam" id="PF01483">
    <property type="entry name" value="P_proprotein"/>
    <property type="match status" value="1"/>
</dbReference>
<dbReference type="GO" id="GO:0006508">
    <property type="term" value="P:proteolysis"/>
    <property type="evidence" value="ECO:0007669"/>
    <property type="project" value="UniProtKB-KW"/>
</dbReference>
<feature type="compositionally biased region" description="Basic residues" evidence="3">
    <location>
        <begin position="1180"/>
        <end position="1199"/>
    </location>
</feature>
<proteinExistence type="predicted"/>
<keyword evidence="1" id="KW-0645">Protease</keyword>
<feature type="signal peptide" evidence="4">
    <location>
        <begin position="1"/>
        <end position="17"/>
    </location>
</feature>
<dbReference type="EMBL" id="QFPO01000005">
    <property type="protein sequence ID" value="PZQ16588.1"/>
    <property type="molecule type" value="Genomic_DNA"/>
</dbReference>
<evidence type="ECO:0000259" key="6">
    <source>
        <dbReference type="PROSITE" id="PS51829"/>
    </source>
</evidence>
<accession>A0A2W5KMF2</accession>
<dbReference type="Pfam" id="PF00041">
    <property type="entry name" value="fn3"/>
    <property type="match status" value="1"/>
</dbReference>
<dbReference type="PROSITE" id="PS50853">
    <property type="entry name" value="FN3"/>
    <property type="match status" value="1"/>
</dbReference>
<evidence type="ECO:0008006" key="9">
    <source>
        <dbReference type="Google" id="ProtNLM"/>
    </source>
</evidence>
<evidence type="ECO:0000259" key="5">
    <source>
        <dbReference type="PROSITE" id="PS50853"/>
    </source>
</evidence>
<dbReference type="Gene3D" id="2.60.40.10">
    <property type="entry name" value="Immunoglobulins"/>
    <property type="match status" value="1"/>
</dbReference>
<dbReference type="SUPFAM" id="SSF49785">
    <property type="entry name" value="Galactose-binding domain-like"/>
    <property type="match status" value="1"/>
</dbReference>